<comment type="caution">
    <text evidence="2">The sequence shown here is derived from an EMBL/GenBank/DDBJ whole genome shotgun (WGS) entry which is preliminary data.</text>
</comment>
<feature type="compositionally biased region" description="Basic and acidic residues" evidence="1">
    <location>
        <begin position="210"/>
        <end position="224"/>
    </location>
</feature>
<feature type="compositionally biased region" description="Acidic residues" evidence="1">
    <location>
        <begin position="317"/>
        <end position="335"/>
    </location>
</feature>
<evidence type="ECO:0000256" key="1">
    <source>
        <dbReference type="SAM" id="MobiDB-lite"/>
    </source>
</evidence>
<feature type="region of interest" description="Disordered" evidence="1">
    <location>
        <begin position="126"/>
        <end position="150"/>
    </location>
</feature>
<feature type="compositionally biased region" description="Basic and acidic residues" evidence="1">
    <location>
        <begin position="301"/>
        <end position="316"/>
    </location>
</feature>
<keyword evidence="3" id="KW-1185">Reference proteome</keyword>
<reference evidence="2" key="2">
    <citation type="journal article" date="2023" name="IMA Fungus">
        <title>Comparative genomic study of the Penicillium genus elucidates a diverse pangenome and 15 lateral gene transfer events.</title>
        <authorList>
            <person name="Petersen C."/>
            <person name="Sorensen T."/>
            <person name="Nielsen M.R."/>
            <person name="Sondergaard T.E."/>
            <person name="Sorensen J.L."/>
            <person name="Fitzpatrick D.A."/>
            <person name="Frisvad J.C."/>
            <person name="Nielsen K.L."/>
        </authorList>
    </citation>
    <scope>NUCLEOTIDE SEQUENCE</scope>
    <source>
        <strain evidence="2">IBT 30728</strain>
    </source>
</reference>
<reference evidence="2" key="1">
    <citation type="submission" date="2022-12" db="EMBL/GenBank/DDBJ databases">
        <authorList>
            <person name="Petersen C."/>
        </authorList>
    </citation>
    <scope>NUCLEOTIDE SEQUENCE</scope>
    <source>
        <strain evidence="2">IBT 30728</strain>
    </source>
</reference>
<dbReference type="Proteomes" id="UP001148312">
    <property type="component" value="Unassembled WGS sequence"/>
</dbReference>
<evidence type="ECO:0000313" key="2">
    <source>
        <dbReference type="EMBL" id="KAJ5482831.1"/>
    </source>
</evidence>
<feature type="region of interest" description="Disordered" evidence="1">
    <location>
        <begin position="299"/>
        <end position="395"/>
    </location>
</feature>
<feature type="compositionally biased region" description="Basic and acidic residues" evidence="1">
    <location>
        <begin position="132"/>
        <end position="150"/>
    </location>
</feature>
<gene>
    <name evidence="2" type="ORF">N7539_006277</name>
</gene>
<proteinExistence type="predicted"/>
<dbReference type="AlphaFoldDB" id="A0A9X0BSV7"/>
<name>A0A9X0BSV7_9EURO</name>
<protein>
    <submittedName>
        <fullName evidence="2">Uncharacterized protein</fullName>
    </submittedName>
</protein>
<organism evidence="2 3">
    <name type="scientific">Penicillium diatomitis</name>
    <dbReference type="NCBI Taxonomy" id="2819901"/>
    <lineage>
        <taxon>Eukaryota</taxon>
        <taxon>Fungi</taxon>
        <taxon>Dikarya</taxon>
        <taxon>Ascomycota</taxon>
        <taxon>Pezizomycotina</taxon>
        <taxon>Eurotiomycetes</taxon>
        <taxon>Eurotiomycetidae</taxon>
        <taxon>Eurotiales</taxon>
        <taxon>Aspergillaceae</taxon>
        <taxon>Penicillium</taxon>
    </lineage>
</organism>
<sequence length="590" mass="66693">MLSQQQTVMAPPGEFAYRTPRLLPFELAQHAGIFFEEKLYTRALDLLFNTLASGTYASSTAIVPLPQHLALAATLLVHPSTTTRAKSNEEKDAPDVALRLLRLYSAQINPIESKYKVAFNFTHSNHSRSGRRYHEEHDSRSESELRHSETRPLNLTLGTTEALWARAEDFWHAVGWAFNCSVLYPERWEYWQIWLRFMCEVIEDDWDQREKEYEESKNQPRPEVDPPTPNEPVRRSGRGALSNVLDDLDIFRQSLIFQYISSGARNGNARRMVRALFADGSTTSLNEFRQVFNKELVSAKSGEDASKTNKREREVDVDQELYGDYMTEDESEDEPMSGVSSSLSRASPPRDGESTVRRSKRTRRGTRGASGMTAPEVPEPETSQAGKGNHHSGVGVAQLGGLDSLGLRKKLFGILSKVSDRLNKDFVDLHNLYQDFAENVRRQPLPIFQAFVSPLVLSELDDEAQTTLCEVLTHNMIESAARTSEQDRLTDTKLEECFLPFTAATANVVDNAKFSILLESMTMSLAMRGFIKQTPSLKQAVHEGIARRAHRTQEDSHRGHAGKNRDALDWSFLLESGERLVFLVDLLPEQ</sequence>
<dbReference type="GeneID" id="81626128"/>
<feature type="region of interest" description="Disordered" evidence="1">
    <location>
        <begin position="210"/>
        <end position="238"/>
    </location>
</feature>
<dbReference type="EMBL" id="JAPWDQ010000008">
    <property type="protein sequence ID" value="KAJ5482831.1"/>
    <property type="molecule type" value="Genomic_DNA"/>
</dbReference>
<dbReference type="RefSeq" id="XP_056788803.1">
    <property type="nucleotide sequence ID" value="XM_056935879.1"/>
</dbReference>
<feature type="compositionally biased region" description="Basic residues" evidence="1">
    <location>
        <begin position="357"/>
        <end position="366"/>
    </location>
</feature>
<accession>A0A9X0BSV7</accession>
<evidence type="ECO:0000313" key="3">
    <source>
        <dbReference type="Proteomes" id="UP001148312"/>
    </source>
</evidence>